<reference evidence="2 3" key="1">
    <citation type="submission" date="2018-08" db="EMBL/GenBank/DDBJ databases">
        <authorList>
            <person name="Muller C M."/>
        </authorList>
    </citation>
    <scope>NUCLEOTIDE SEQUENCE [LARGE SCALE GENOMIC DNA]</scope>
</reference>
<evidence type="ECO:0000313" key="2">
    <source>
        <dbReference type="EMBL" id="VCU40910.1"/>
    </source>
</evidence>
<keyword evidence="3" id="KW-1185">Reference proteome</keyword>
<proteinExistence type="predicted"/>
<dbReference type="AlphaFoldDB" id="A0A9X9LAP6"/>
<evidence type="ECO:0000313" key="3">
    <source>
        <dbReference type="Proteomes" id="UP000324639"/>
    </source>
</evidence>
<dbReference type="Proteomes" id="UP000324639">
    <property type="component" value="Chromosome Bgt_-04"/>
</dbReference>
<name>A0A9X9LAP6_BLUGR</name>
<keyword evidence="1" id="KW-0472">Membrane</keyword>
<feature type="transmembrane region" description="Helical" evidence="1">
    <location>
        <begin position="20"/>
        <end position="39"/>
    </location>
</feature>
<protein>
    <submittedName>
        <fullName evidence="2">Bgt-51534</fullName>
    </submittedName>
</protein>
<sequence length="40" mass="4493">MKPLIVCNSPRHNHNSNSSVGCLFSIIFVFFRPIGYVGIK</sequence>
<dbReference type="EMBL" id="LR026987">
    <property type="protein sequence ID" value="VCU40910.1"/>
    <property type="molecule type" value="Genomic_DNA"/>
</dbReference>
<keyword evidence="1" id="KW-1133">Transmembrane helix</keyword>
<accession>A0A9X9LAP6</accession>
<gene>
    <name evidence="2" type="ORF">BGT96224V316_LOCUS2161</name>
</gene>
<organism evidence="2 3">
    <name type="scientific">Blumeria graminis f. sp. tritici</name>
    <dbReference type="NCBI Taxonomy" id="62690"/>
    <lineage>
        <taxon>Eukaryota</taxon>
        <taxon>Fungi</taxon>
        <taxon>Dikarya</taxon>
        <taxon>Ascomycota</taxon>
        <taxon>Pezizomycotina</taxon>
        <taxon>Leotiomycetes</taxon>
        <taxon>Erysiphales</taxon>
        <taxon>Erysiphaceae</taxon>
        <taxon>Blumeria</taxon>
    </lineage>
</organism>
<dbReference type="PROSITE" id="PS51257">
    <property type="entry name" value="PROKAR_LIPOPROTEIN"/>
    <property type="match status" value="1"/>
</dbReference>
<evidence type="ECO:0000256" key="1">
    <source>
        <dbReference type="SAM" id="Phobius"/>
    </source>
</evidence>
<keyword evidence="1" id="KW-0812">Transmembrane</keyword>